<dbReference type="AlphaFoldDB" id="A0A077ZV13"/>
<dbReference type="EMBL" id="CCKQ01002342">
    <property type="protein sequence ID" value="CDW73434.1"/>
    <property type="molecule type" value="Genomic_DNA"/>
</dbReference>
<proteinExistence type="predicted"/>
<protein>
    <submittedName>
        <fullName evidence="1">Uncharacterized protein</fullName>
    </submittedName>
</protein>
<dbReference type="Proteomes" id="UP000039865">
    <property type="component" value="Unassembled WGS sequence"/>
</dbReference>
<reference evidence="1 2" key="1">
    <citation type="submission" date="2014-06" db="EMBL/GenBank/DDBJ databases">
        <authorList>
            <person name="Swart Estienne"/>
        </authorList>
    </citation>
    <scope>NUCLEOTIDE SEQUENCE [LARGE SCALE GENOMIC DNA]</scope>
    <source>
        <strain evidence="1 2">130c</strain>
    </source>
</reference>
<accession>A0A077ZV13</accession>
<dbReference type="InParanoid" id="A0A077ZV13"/>
<sequence length="91" mass="10548">MISISFFLEHQLPLQFGITKLQQKNVGAQEILGISSVPAKQKLNALLINWNFKSCQQIKYPILMTSLKILYKITQKQYMVNAHHSLHKHMI</sequence>
<gene>
    <name evidence="1" type="primary">Contig6335.g6788</name>
    <name evidence="1" type="ORF">STYLEM_2411</name>
</gene>
<evidence type="ECO:0000313" key="1">
    <source>
        <dbReference type="EMBL" id="CDW73434.1"/>
    </source>
</evidence>
<keyword evidence="2" id="KW-1185">Reference proteome</keyword>
<organism evidence="1 2">
    <name type="scientific">Stylonychia lemnae</name>
    <name type="common">Ciliate</name>
    <dbReference type="NCBI Taxonomy" id="5949"/>
    <lineage>
        <taxon>Eukaryota</taxon>
        <taxon>Sar</taxon>
        <taxon>Alveolata</taxon>
        <taxon>Ciliophora</taxon>
        <taxon>Intramacronucleata</taxon>
        <taxon>Spirotrichea</taxon>
        <taxon>Stichotrichia</taxon>
        <taxon>Sporadotrichida</taxon>
        <taxon>Oxytrichidae</taxon>
        <taxon>Stylonychinae</taxon>
        <taxon>Stylonychia</taxon>
    </lineage>
</organism>
<evidence type="ECO:0000313" key="2">
    <source>
        <dbReference type="Proteomes" id="UP000039865"/>
    </source>
</evidence>
<name>A0A077ZV13_STYLE</name>